<dbReference type="OrthoDB" id="6486018at2759"/>
<feature type="signal peptide" evidence="1">
    <location>
        <begin position="1"/>
        <end position="20"/>
    </location>
</feature>
<evidence type="ECO:0000313" key="2">
    <source>
        <dbReference type="Proteomes" id="UP000515146"/>
    </source>
</evidence>
<proteinExistence type="predicted"/>
<feature type="chain" id="PRO_5028058161" evidence="1">
    <location>
        <begin position="21"/>
        <end position="166"/>
    </location>
</feature>
<keyword evidence="1" id="KW-0732">Signal</keyword>
<dbReference type="OMA" id="CMTRLLC"/>
<evidence type="ECO:0000256" key="1">
    <source>
        <dbReference type="SAM" id="SignalP"/>
    </source>
</evidence>
<keyword evidence="2" id="KW-1185">Reference proteome</keyword>
<reference evidence="3" key="1">
    <citation type="submission" date="2025-08" db="UniProtKB">
        <authorList>
            <consortium name="RefSeq"/>
        </authorList>
    </citation>
    <scope>IDENTIFICATION</scope>
    <source>
        <strain evidence="3">Airmid</strain>
    </source>
</reference>
<evidence type="ECO:0000313" key="3">
    <source>
        <dbReference type="RefSeq" id="XP_027197593.1"/>
    </source>
</evidence>
<organism evidence="2 3">
    <name type="scientific">Dermatophagoides pteronyssinus</name>
    <name type="common">European house dust mite</name>
    <dbReference type="NCBI Taxonomy" id="6956"/>
    <lineage>
        <taxon>Eukaryota</taxon>
        <taxon>Metazoa</taxon>
        <taxon>Ecdysozoa</taxon>
        <taxon>Arthropoda</taxon>
        <taxon>Chelicerata</taxon>
        <taxon>Arachnida</taxon>
        <taxon>Acari</taxon>
        <taxon>Acariformes</taxon>
        <taxon>Sarcoptiformes</taxon>
        <taxon>Astigmata</taxon>
        <taxon>Psoroptidia</taxon>
        <taxon>Analgoidea</taxon>
        <taxon>Pyroglyphidae</taxon>
        <taxon>Dermatophagoidinae</taxon>
        <taxon>Dermatophagoides</taxon>
    </lineage>
</organism>
<dbReference type="RefSeq" id="XP_027197593.1">
    <property type="nucleotide sequence ID" value="XM_027341792.1"/>
</dbReference>
<dbReference type="AlphaFoldDB" id="A0A6P6XWY9"/>
<name>A0A6P6XWY9_DERPT</name>
<gene>
    <name evidence="3" type="primary">LOC113791941</name>
</gene>
<dbReference type="GeneID" id="113791941"/>
<accession>A0A6P6XWY9</accession>
<protein>
    <submittedName>
        <fullName evidence="3">Uncharacterized protein LOC113791941</fullName>
    </submittedName>
</protein>
<dbReference type="KEGG" id="dpte:113791941"/>
<dbReference type="InParanoid" id="A0A6P6XWY9"/>
<sequence>MSMFLFLLLLLSVLFMPSNCADDISDNTDDGMFENFVEGYVKDFFNKELDTTRQQNLTDCMTRLLCENICQRTVKGEIKGEPMINSVEMLGTTEKDPMGYFFSGGDRGYEFGRNNQCHQCAVRYSNCPSNQYDQTRTMSDKYEKDMVKVAESSIDFDKNDPLSIEL</sequence>
<dbReference type="Proteomes" id="UP000515146">
    <property type="component" value="Unplaced"/>
</dbReference>